<dbReference type="AlphaFoldDB" id="A0A0K9P6R7"/>
<evidence type="ECO:0000259" key="2">
    <source>
        <dbReference type="Pfam" id="PF25293"/>
    </source>
</evidence>
<accession>A0A0K9P6R7</accession>
<evidence type="ECO:0000313" key="3">
    <source>
        <dbReference type="EMBL" id="KMZ63895.1"/>
    </source>
</evidence>
<feature type="signal peptide" evidence="1">
    <location>
        <begin position="1"/>
        <end position="29"/>
    </location>
</feature>
<evidence type="ECO:0000256" key="1">
    <source>
        <dbReference type="SAM" id="SignalP"/>
    </source>
</evidence>
<name>A0A0K9P6R7_ZOSMR</name>
<feature type="non-terminal residue" evidence="3">
    <location>
        <position position="103"/>
    </location>
</feature>
<comment type="caution">
    <text evidence="3">The sequence shown here is derived from an EMBL/GenBank/DDBJ whole genome shotgun (WGS) entry which is preliminary data.</text>
</comment>
<dbReference type="EMBL" id="LFYR01001193">
    <property type="protein sequence ID" value="KMZ63895.1"/>
    <property type="molecule type" value="Genomic_DNA"/>
</dbReference>
<reference evidence="4" key="1">
    <citation type="journal article" date="2016" name="Nature">
        <title>The genome of the seagrass Zostera marina reveals angiosperm adaptation to the sea.</title>
        <authorList>
            <person name="Olsen J.L."/>
            <person name="Rouze P."/>
            <person name="Verhelst B."/>
            <person name="Lin Y.-C."/>
            <person name="Bayer T."/>
            <person name="Collen J."/>
            <person name="Dattolo E."/>
            <person name="De Paoli E."/>
            <person name="Dittami S."/>
            <person name="Maumus F."/>
            <person name="Michel G."/>
            <person name="Kersting A."/>
            <person name="Lauritano C."/>
            <person name="Lohaus R."/>
            <person name="Toepel M."/>
            <person name="Tonon T."/>
            <person name="Vanneste K."/>
            <person name="Amirebrahimi M."/>
            <person name="Brakel J."/>
            <person name="Bostroem C."/>
            <person name="Chovatia M."/>
            <person name="Grimwood J."/>
            <person name="Jenkins J.W."/>
            <person name="Jueterbock A."/>
            <person name="Mraz A."/>
            <person name="Stam W.T."/>
            <person name="Tice H."/>
            <person name="Bornberg-Bauer E."/>
            <person name="Green P.J."/>
            <person name="Pearson G.A."/>
            <person name="Procaccini G."/>
            <person name="Duarte C.M."/>
            <person name="Schmutz J."/>
            <person name="Reusch T.B.H."/>
            <person name="Van de Peer Y."/>
        </authorList>
    </citation>
    <scope>NUCLEOTIDE SEQUENCE [LARGE SCALE GENOMIC DNA]</scope>
    <source>
        <strain evidence="4">cv. Finnish</strain>
    </source>
</reference>
<dbReference type="InterPro" id="IPR026895">
    <property type="entry name" value="EMC1"/>
</dbReference>
<proteinExistence type="predicted"/>
<dbReference type="PANTHER" id="PTHR21573">
    <property type="entry name" value="ER MEMBRANE PROTEIN COMPLEX SUBUNIT 1"/>
    <property type="match status" value="1"/>
</dbReference>
<keyword evidence="1" id="KW-0732">Signal</keyword>
<dbReference type="PANTHER" id="PTHR21573:SF0">
    <property type="entry name" value="ER MEMBRANE PROTEIN COMPLEX SUBUNIT 1"/>
    <property type="match status" value="1"/>
</dbReference>
<dbReference type="Proteomes" id="UP000036987">
    <property type="component" value="Unassembled WGS sequence"/>
</dbReference>
<dbReference type="Pfam" id="PF25293">
    <property type="entry name" value="Beta-prop_EMC1_N"/>
    <property type="match status" value="1"/>
</dbReference>
<feature type="chain" id="PRO_5005527455" description="EMC1 first beta-propeller domain-containing protein" evidence="1">
    <location>
        <begin position="30"/>
        <end position="103"/>
    </location>
</feature>
<feature type="domain" description="EMC1 first beta-propeller" evidence="2">
    <location>
        <begin position="29"/>
        <end position="102"/>
    </location>
</feature>
<keyword evidence="4" id="KW-1185">Reference proteome</keyword>
<evidence type="ECO:0000313" key="4">
    <source>
        <dbReference type="Proteomes" id="UP000036987"/>
    </source>
</evidence>
<dbReference type="InterPro" id="IPR058545">
    <property type="entry name" value="Beta-prop_EMC1_1st"/>
</dbReference>
<dbReference type="OrthoDB" id="28092at2759"/>
<dbReference type="STRING" id="29655.A0A0K9P6R7"/>
<sequence>MMGILIPSPILRPVTFLLIAFFCLNLSFALHEDQVGVADWHHQYLGKVKQAVFHTQKTGRKRVIVLTEENVIASLDLRRGGIFWRHLLGNNDQIDHIDIALGK</sequence>
<dbReference type="GO" id="GO:0072546">
    <property type="term" value="C:EMC complex"/>
    <property type="evidence" value="ECO:0007669"/>
    <property type="project" value="InterPro"/>
</dbReference>
<gene>
    <name evidence="3" type="ORF">ZOSMA_38G00010</name>
</gene>
<organism evidence="3 4">
    <name type="scientific">Zostera marina</name>
    <name type="common">Eelgrass</name>
    <dbReference type="NCBI Taxonomy" id="29655"/>
    <lineage>
        <taxon>Eukaryota</taxon>
        <taxon>Viridiplantae</taxon>
        <taxon>Streptophyta</taxon>
        <taxon>Embryophyta</taxon>
        <taxon>Tracheophyta</taxon>
        <taxon>Spermatophyta</taxon>
        <taxon>Magnoliopsida</taxon>
        <taxon>Liliopsida</taxon>
        <taxon>Zosteraceae</taxon>
        <taxon>Zostera</taxon>
    </lineage>
</organism>
<protein>
    <recommendedName>
        <fullName evidence="2">EMC1 first beta-propeller domain-containing protein</fullName>
    </recommendedName>
</protein>